<comment type="caution">
    <text evidence="1">The sequence shown here is derived from an EMBL/GenBank/DDBJ whole genome shotgun (WGS) entry which is preliminary data.</text>
</comment>
<protein>
    <submittedName>
        <fullName evidence="1">Uncharacterized protein</fullName>
    </submittedName>
</protein>
<proteinExistence type="predicted"/>
<organism evidence="1 2">
    <name type="scientific">Penicillium cf. griseofulvum</name>
    <dbReference type="NCBI Taxonomy" id="2972120"/>
    <lineage>
        <taxon>Eukaryota</taxon>
        <taxon>Fungi</taxon>
        <taxon>Dikarya</taxon>
        <taxon>Ascomycota</taxon>
        <taxon>Pezizomycotina</taxon>
        <taxon>Eurotiomycetes</taxon>
        <taxon>Eurotiomycetidae</taxon>
        <taxon>Eurotiales</taxon>
        <taxon>Aspergillaceae</taxon>
        <taxon>Penicillium</taxon>
    </lineage>
</organism>
<dbReference type="Proteomes" id="UP001150879">
    <property type="component" value="Unassembled WGS sequence"/>
</dbReference>
<evidence type="ECO:0000313" key="2">
    <source>
        <dbReference type="Proteomes" id="UP001150879"/>
    </source>
</evidence>
<evidence type="ECO:0000313" key="1">
    <source>
        <dbReference type="EMBL" id="KAJ5210135.1"/>
    </source>
</evidence>
<name>A0A9W9MZC0_9EURO</name>
<sequence>MPDDVLAFLPEPTQIGDMLISFLPFIVERKDAAEIEKWTAVQCLEGDSIIPMTFYHKSLRIITLIGDPDQIPPDGHLIV</sequence>
<accession>A0A9W9MZC0</accession>
<dbReference type="EMBL" id="JAPQKP010000001">
    <property type="protein sequence ID" value="KAJ5210135.1"/>
    <property type="molecule type" value="Genomic_DNA"/>
</dbReference>
<reference evidence="1" key="2">
    <citation type="journal article" date="2023" name="IMA Fungus">
        <title>Comparative genomic study of the Penicillium genus elucidates a diverse pangenome and 15 lateral gene transfer events.</title>
        <authorList>
            <person name="Petersen C."/>
            <person name="Sorensen T."/>
            <person name="Nielsen M.R."/>
            <person name="Sondergaard T.E."/>
            <person name="Sorensen J.L."/>
            <person name="Fitzpatrick D.A."/>
            <person name="Frisvad J.C."/>
            <person name="Nielsen K.L."/>
        </authorList>
    </citation>
    <scope>NUCLEOTIDE SEQUENCE</scope>
    <source>
        <strain evidence="1">IBT 16849</strain>
    </source>
</reference>
<reference evidence="1" key="1">
    <citation type="submission" date="2022-11" db="EMBL/GenBank/DDBJ databases">
        <authorList>
            <person name="Petersen C."/>
        </authorList>
    </citation>
    <scope>NUCLEOTIDE SEQUENCE</scope>
    <source>
        <strain evidence="1">IBT 16849</strain>
    </source>
</reference>
<gene>
    <name evidence="1" type="ORF">N7472_000274</name>
</gene>
<keyword evidence="2" id="KW-1185">Reference proteome</keyword>
<dbReference type="AlphaFoldDB" id="A0A9W9MZC0"/>